<reference evidence="1" key="1">
    <citation type="submission" date="2021-05" db="EMBL/GenBank/DDBJ databases">
        <authorList>
            <person name="Alioto T."/>
            <person name="Alioto T."/>
            <person name="Gomez Garrido J."/>
        </authorList>
    </citation>
    <scope>NUCLEOTIDE SEQUENCE</scope>
</reference>
<dbReference type="AlphaFoldDB" id="A0A8D8FAA7"/>
<evidence type="ECO:0000313" key="1">
    <source>
        <dbReference type="EMBL" id="CAG6463168.1"/>
    </source>
</evidence>
<name>A0A8D8FAA7_CULPI</name>
<dbReference type="EMBL" id="HBUE01047481">
    <property type="protein sequence ID" value="CAG6463168.1"/>
    <property type="molecule type" value="Transcribed_RNA"/>
</dbReference>
<accession>A0A8D8FAA7</accession>
<sequence length="161" mass="18343">MIICQRKRRARKKIIEILDAQQNIDTSRSIEQRVCQVHTCWEPLGVDIKGFDRDVCCDLLHHEKLQLVQTIGVRGRANPCCYLALDQLLCSRHTSYTNVGLDLGDSYTNVGLDLGEFQHVDNSGRDDIVHRATIEQNTALDRISIGVLNNSHRSVQHKLLR</sequence>
<organism evidence="1">
    <name type="scientific">Culex pipiens</name>
    <name type="common">House mosquito</name>
    <dbReference type="NCBI Taxonomy" id="7175"/>
    <lineage>
        <taxon>Eukaryota</taxon>
        <taxon>Metazoa</taxon>
        <taxon>Ecdysozoa</taxon>
        <taxon>Arthropoda</taxon>
        <taxon>Hexapoda</taxon>
        <taxon>Insecta</taxon>
        <taxon>Pterygota</taxon>
        <taxon>Neoptera</taxon>
        <taxon>Endopterygota</taxon>
        <taxon>Diptera</taxon>
        <taxon>Nematocera</taxon>
        <taxon>Culicoidea</taxon>
        <taxon>Culicidae</taxon>
        <taxon>Culicinae</taxon>
        <taxon>Culicini</taxon>
        <taxon>Culex</taxon>
        <taxon>Culex</taxon>
    </lineage>
</organism>
<protein>
    <submittedName>
        <fullName evidence="1">(northern house mosquito) hypothetical protein</fullName>
    </submittedName>
</protein>
<proteinExistence type="predicted"/>